<evidence type="ECO:0000313" key="1">
    <source>
        <dbReference type="EMBL" id="WPA93095.1"/>
    </source>
</evidence>
<dbReference type="RefSeq" id="WP_318626970.1">
    <property type="nucleotide sequence ID" value="NZ_CP135990.1"/>
</dbReference>
<name>A0ABZ0N5S1_9GAMM</name>
<protein>
    <submittedName>
        <fullName evidence="1">Uncharacterized protein</fullName>
    </submittedName>
</protein>
<accession>A0ABZ0N5S1</accession>
<gene>
    <name evidence="1" type="ORF">QS795_004810</name>
</gene>
<keyword evidence="2" id="KW-1185">Reference proteome</keyword>
<organism evidence="1 2">
    <name type="scientific">Providencia zhijiangensis</name>
    <dbReference type="NCBI Taxonomy" id="3053982"/>
    <lineage>
        <taxon>Bacteria</taxon>
        <taxon>Pseudomonadati</taxon>
        <taxon>Pseudomonadota</taxon>
        <taxon>Gammaproteobacteria</taxon>
        <taxon>Enterobacterales</taxon>
        <taxon>Morganellaceae</taxon>
        <taxon>Providencia</taxon>
    </lineage>
</organism>
<dbReference type="EMBL" id="CP135990">
    <property type="protein sequence ID" value="WPA93095.1"/>
    <property type="molecule type" value="Genomic_DNA"/>
</dbReference>
<proteinExistence type="predicted"/>
<evidence type="ECO:0000313" key="2">
    <source>
        <dbReference type="Proteomes" id="UP001302443"/>
    </source>
</evidence>
<sequence length="201" mass="22860">MKLVMAVFIQLLFIFGINIANASTLIESLSQCNAEFFKDASKNNKLNPIIDEFYQQKIVDGQDFIKPIELKEDNLVFEQFAVNYTNFNKYKDVSPSAPSGEYYYWGFETTQPFNDVIKALSKKIDLVKVADGAYVYNAMYRNSVSDKWLKNNSPASSIAPDEESAEKLFIVEEGRDKTVTLFCTVQGKLDQKDLREAGLIK</sequence>
<dbReference type="Proteomes" id="UP001302443">
    <property type="component" value="Chromosome"/>
</dbReference>
<reference evidence="1 2" key="1">
    <citation type="submission" date="2023-09" db="EMBL/GenBank/DDBJ databases">
        <title>Genomic Revisitation and Reclassification of the Genus Providencia.</title>
        <authorList>
            <person name="Dong X."/>
        </authorList>
    </citation>
    <scope>NUCLEOTIDE SEQUENCE [LARGE SCALE GENOMIC DNA]</scope>
    <source>
        <strain evidence="1 2">D4759</strain>
    </source>
</reference>